<evidence type="ECO:0000256" key="5">
    <source>
        <dbReference type="ARBA" id="ARBA00023242"/>
    </source>
</evidence>
<dbReference type="PROSITE" id="PS51559">
    <property type="entry name" value="SAM_RMT2"/>
    <property type="match status" value="1"/>
</dbReference>
<comment type="similarity">
    <text evidence="6">Belongs to the class I-like SAM-binding methyltransferase superfamily. RMT2 methyltransferase family.</text>
</comment>
<evidence type="ECO:0000256" key="3">
    <source>
        <dbReference type="ARBA" id="ARBA00022679"/>
    </source>
</evidence>
<dbReference type="PANTHER" id="PTHR32379:SF1">
    <property type="entry name" value="GUANIDINOACETATE N-METHYLTRANSFERASE"/>
    <property type="match status" value="1"/>
</dbReference>
<name>A0A1G4MFY2_LACFM</name>
<organism evidence="8 9">
    <name type="scientific">Lachancea fermentati</name>
    <name type="common">Zygosaccharomyces fermentati</name>
    <dbReference type="NCBI Taxonomy" id="4955"/>
    <lineage>
        <taxon>Eukaryota</taxon>
        <taxon>Fungi</taxon>
        <taxon>Dikarya</taxon>
        <taxon>Ascomycota</taxon>
        <taxon>Saccharomycotina</taxon>
        <taxon>Saccharomycetes</taxon>
        <taxon>Saccharomycetales</taxon>
        <taxon>Saccharomycetaceae</taxon>
        <taxon>Lachancea</taxon>
    </lineage>
</organism>
<keyword evidence="4" id="KW-0949">S-adenosyl-L-methionine</keyword>
<dbReference type="InterPro" id="IPR029063">
    <property type="entry name" value="SAM-dependent_MTases_sf"/>
</dbReference>
<dbReference type="PIRSF" id="PIRSF038148">
    <property type="entry name" value="Arginine_N-mtfrase-2"/>
    <property type="match status" value="1"/>
</dbReference>
<accession>A0A1G4MFY2</accession>
<keyword evidence="5 6" id="KW-0539">Nucleus</keyword>
<protein>
    <recommendedName>
        <fullName evidence="6">Arginine N-methyltransferase 2</fullName>
        <ecNumber evidence="6">2.1.1.-</ecNumber>
    </recommendedName>
</protein>
<comment type="subcellular location">
    <subcellularLocation>
        <location evidence="6">Cytoplasm</location>
    </subcellularLocation>
    <subcellularLocation>
        <location evidence="6">Nucleus</location>
    </subcellularLocation>
</comment>
<dbReference type="GO" id="GO:0005737">
    <property type="term" value="C:cytoplasm"/>
    <property type="evidence" value="ECO:0007669"/>
    <property type="project" value="UniProtKB-SubCell"/>
</dbReference>
<evidence type="ECO:0000313" key="9">
    <source>
        <dbReference type="Proteomes" id="UP000190831"/>
    </source>
</evidence>
<feature type="domain" description="RMT2" evidence="7">
    <location>
        <begin position="176"/>
        <end position="398"/>
    </location>
</feature>
<dbReference type="Gene3D" id="3.40.50.150">
    <property type="entry name" value="Vaccinia Virus protein VP39"/>
    <property type="match status" value="1"/>
</dbReference>
<dbReference type="OMA" id="YWVVDNY"/>
<dbReference type="InterPro" id="IPR026480">
    <property type="entry name" value="RMT2_dom"/>
</dbReference>
<dbReference type="GO" id="GO:0032259">
    <property type="term" value="P:methylation"/>
    <property type="evidence" value="ECO:0007669"/>
    <property type="project" value="UniProtKB-KW"/>
</dbReference>
<dbReference type="SUPFAM" id="SSF53335">
    <property type="entry name" value="S-adenosyl-L-methionine-dependent methyltransferases"/>
    <property type="match status" value="1"/>
</dbReference>
<dbReference type="CDD" id="cd02440">
    <property type="entry name" value="AdoMet_MTases"/>
    <property type="match status" value="1"/>
</dbReference>
<keyword evidence="2 6" id="KW-0489">Methyltransferase</keyword>
<sequence length="398" mass="45804">MSNLHDLLALNTLPITEIYVDELRKLLKSGIPATYTLEQAASHEAGRDEDEDTGSNTTPLHILVRSLPSKLSEDETKVVLQMMDVLFEYGAGWNFLDYQNKSPGDVLWEKGFRTGNPLYERIVEAGVSAELLLRRLDENIEFLSEDDEPVDEEESDAGETIDAQITQAQDVEEAPRDTAEHQDEYLKAKLEYTDNSLVTQENRDGVMMDWETDIMRLARDSLFKYAGKEPVVLNIGFGMGIIDTLIQEQSPYKHYICEAHPDVLARMREDGWFERDNVVVLEGRWQDTLSALLDEGTVFFDAIYYDTFSEHYSDMLELYDNVVGLLKPEGVFSFFNGLGADRRVCYDVYRRIVDVDVRNYGMKCHFTAIPLPEKPDWENVRRSYFSCDTYFHPEIRFA</sequence>
<evidence type="ECO:0000259" key="7">
    <source>
        <dbReference type="PROSITE" id="PS51559"/>
    </source>
</evidence>
<comment type="subunit">
    <text evidence="6">Monomer.</text>
</comment>
<dbReference type="InterPro" id="IPR017408">
    <property type="entry name" value="Arginine_N-MeTrfase_2"/>
</dbReference>
<dbReference type="EMBL" id="LT598490">
    <property type="protein sequence ID" value="SCW02755.1"/>
    <property type="molecule type" value="Genomic_DNA"/>
</dbReference>
<dbReference type="GO" id="GO:0005634">
    <property type="term" value="C:nucleus"/>
    <property type="evidence" value="ECO:0007669"/>
    <property type="project" value="UniProtKB-SubCell"/>
</dbReference>
<dbReference type="GO" id="GO:0019702">
    <property type="term" value="F:protein arginine N5-methyltransferase activity"/>
    <property type="evidence" value="ECO:0007669"/>
    <property type="project" value="TreeGrafter"/>
</dbReference>
<evidence type="ECO:0000313" key="8">
    <source>
        <dbReference type="EMBL" id="SCW02755.1"/>
    </source>
</evidence>
<dbReference type="InterPro" id="IPR051038">
    <property type="entry name" value="RMT2/GAMT_Mtase"/>
</dbReference>
<dbReference type="EC" id="2.1.1.-" evidence="6"/>
<comment type="function">
    <text evidence="6">S-adenosyl-L-methionine-dependent protein-arginine N-methyltransferase that methylates the delta-nitrogen atom of arginine residues to form N5-methylarginine (type IV) in target proteins. Monomethylates ribosomal protein L12.</text>
</comment>
<gene>
    <name evidence="8" type="ORF">LAFE_0F13564G</name>
</gene>
<keyword evidence="1 6" id="KW-0963">Cytoplasm</keyword>
<dbReference type="Proteomes" id="UP000190831">
    <property type="component" value="Chromosome F"/>
</dbReference>
<dbReference type="STRING" id="4955.A0A1G4MFY2"/>
<dbReference type="AlphaFoldDB" id="A0A1G4MFY2"/>
<evidence type="ECO:0000256" key="6">
    <source>
        <dbReference type="PIRNR" id="PIRNR038148"/>
    </source>
</evidence>
<dbReference type="PANTHER" id="PTHR32379">
    <property type="entry name" value="GUANIDINOACETATE N-METHYLTRANSFERASE"/>
    <property type="match status" value="1"/>
</dbReference>
<dbReference type="OrthoDB" id="19014at2759"/>
<proteinExistence type="inferred from homology"/>
<evidence type="ECO:0000256" key="1">
    <source>
        <dbReference type="ARBA" id="ARBA00022490"/>
    </source>
</evidence>
<keyword evidence="3 6" id="KW-0808">Transferase</keyword>
<reference evidence="9" key="1">
    <citation type="submission" date="2016-03" db="EMBL/GenBank/DDBJ databases">
        <authorList>
            <person name="Devillers H."/>
        </authorList>
    </citation>
    <scope>NUCLEOTIDE SEQUENCE [LARGE SCALE GENOMIC DNA]</scope>
</reference>
<evidence type="ECO:0000256" key="2">
    <source>
        <dbReference type="ARBA" id="ARBA00022603"/>
    </source>
</evidence>
<dbReference type="FunFam" id="3.40.50.150:FF:000310">
    <property type="entry name" value="Arginine N-methyltransferase 2"/>
    <property type="match status" value="1"/>
</dbReference>
<keyword evidence="9" id="KW-1185">Reference proteome</keyword>
<evidence type="ECO:0000256" key="4">
    <source>
        <dbReference type="ARBA" id="ARBA00022691"/>
    </source>
</evidence>